<reference evidence="2 3" key="1">
    <citation type="journal article" date="2018" name="Front. Microbiol.">
        <title>Prospects for Fungal Bioremediation of Acidic Radioactive Waste Sites: Characterization and Genome Sequence of Rhodotorula taiwanensis MD1149.</title>
        <authorList>
            <person name="Tkavc R."/>
            <person name="Matrosova V.Y."/>
            <person name="Grichenko O.E."/>
            <person name="Gostincar C."/>
            <person name="Volpe R.P."/>
            <person name="Klimenkova P."/>
            <person name="Gaidamakova E.K."/>
            <person name="Zhou C.E."/>
            <person name="Stewart B.J."/>
            <person name="Lyman M.G."/>
            <person name="Malfatti S.A."/>
            <person name="Rubinfeld B."/>
            <person name="Courtot M."/>
            <person name="Singh J."/>
            <person name="Dalgard C.L."/>
            <person name="Hamilton T."/>
            <person name="Frey K.G."/>
            <person name="Gunde-Cimerman N."/>
            <person name="Dugan L."/>
            <person name="Daly M.J."/>
        </authorList>
    </citation>
    <scope>NUCLEOTIDE SEQUENCE [LARGE SCALE GENOMIC DNA]</scope>
    <source>
        <strain evidence="2 3">MD1149</strain>
    </source>
</reference>
<comment type="caution">
    <text evidence="2">The sequence shown here is derived from an EMBL/GenBank/DDBJ whole genome shotgun (WGS) entry which is preliminary data.</text>
</comment>
<dbReference type="EMBL" id="PJQD01000035">
    <property type="protein sequence ID" value="POY73797.1"/>
    <property type="molecule type" value="Genomic_DNA"/>
</dbReference>
<dbReference type="Proteomes" id="UP000237144">
    <property type="component" value="Unassembled WGS sequence"/>
</dbReference>
<evidence type="ECO:0000313" key="3">
    <source>
        <dbReference type="Proteomes" id="UP000237144"/>
    </source>
</evidence>
<evidence type="ECO:0000256" key="1">
    <source>
        <dbReference type="SAM" id="SignalP"/>
    </source>
</evidence>
<feature type="chain" id="PRO_5015689126" evidence="1">
    <location>
        <begin position="22"/>
        <end position="295"/>
    </location>
</feature>
<dbReference type="AlphaFoldDB" id="A0A2S5BAK8"/>
<protein>
    <submittedName>
        <fullName evidence="2">Uncharacterized protein</fullName>
    </submittedName>
</protein>
<gene>
    <name evidence="2" type="ORF">BMF94_3338</name>
</gene>
<sequence length="295" mass="32154">MLFVKQVPLLLFAYLVGVAAASSASEAASQAPGGDRKRVDLEKRSDCGPGQELIFRLNTKMICVGAKFYNDARNFSYFAVGAVLVGYVTNAITSAVGGTTVQHDEPKAQRRDLAALDSVPTHLAIGDEEVAVDIARVGDRYVVNFADFMTATAGTARLRTRDVLEDDPLAVNTITGGTISYFLDGALDTFTLDMSVPVDSTASTANATESGTHDLAKRNYNTVHTTYWAESGHQTTSLNYNDVHDLVWRTYHSLPSKVSQVCGYMANSGTWHGSFRHWIGDNGYSIGECWNERKY</sequence>
<feature type="signal peptide" evidence="1">
    <location>
        <begin position="1"/>
        <end position="21"/>
    </location>
</feature>
<keyword evidence="1" id="KW-0732">Signal</keyword>
<evidence type="ECO:0000313" key="2">
    <source>
        <dbReference type="EMBL" id="POY73797.1"/>
    </source>
</evidence>
<keyword evidence="3" id="KW-1185">Reference proteome</keyword>
<name>A0A2S5BAK8_9BASI</name>
<organism evidence="2 3">
    <name type="scientific">Rhodotorula taiwanensis</name>
    <dbReference type="NCBI Taxonomy" id="741276"/>
    <lineage>
        <taxon>Eukaryota</taxon>
        <taxon>Fungi</taxon>
        <taxon>Dikarya</taxon>
        <taxon>Basidiomycota</taxon>
        <taxon>Pucciniomycotina</taxon>
        <taxon>Microbotryomycetes</taxon>
        <taxon>Sporidiobolales</taxon>
        <taxon>Sporidiobolaceae</taxon>
        <taxon>Rhodotorula</taxon>
    </lineage>
</organism>
<proteinExistence type="predicted"/>
<dbReference type="OrthoDB" id="4658133at2759"/>
<accession>A0A2S5BAK8</accession>